<dbReference type="InterPro" id="IPR041468">
    <property type="entry name" value="HTH_ParB/Spo0J"/>
</dbReference>
<dbReference type="OrthoDB" id="9802051at2"/>
<dbReference type="EMBL" id="AODE01000039">
    <property type="protein sequence ID" value="EUJ25538.1"/>
    <property type="molecule type" value="Genomic_DNA"/>
</dbReference>
<organism evidence="3 4">
    <name type="scientific">Listeria cornellensis FSL F6-0969</name>
    <dbReference type="NCBI Taxonomy" id="1265820"/>
    <lineage>
        <taxon>Bacteria</taxon>
        <taxon>Bacillati</taxon>
        <taxon>Bacillota</taxon>
        <taxon>Bacilli</taxon>
        <taxon>Bacillales</taxon>
        <taxon>Listeriaceae</taxon>
        <taxon>Listeria</taxon>
    </lineage>
</organism>
<dbReference type="GO" id="GO:0003677">
    <property type="term" value="F:DNA binding"/>
    <property type="evidence" value="ECO:0007669"/>
    <property type="project" value="InterPro"/>
</dbReference>
<accession>W7BZ36</accession>
<proteinExistence type="inferred from homology"/>
<gene>
    <name evidence="3" type="ORF">PCORN_16833</name>
</gene>
<dbReference type="Pfam" id="PF17762">
    <property type="entry name" value="HTH_ParB"/>
    <property type="match status" value="1"/>
</dbReference>
<dbReference type="FunFam" id="1.10.10.2830:FF:000001">
    <property type="entry name" value="Chromosome partitioning protein ParB"/>
    <property type="match status" value="1"/>
</dbReference>
<protein>
    <submittedName>
        <fullName evidence="3">ParB family chromosome partition protein</fullName>
    </submittedName>
</protein>
<dbReference type="NCBIfam" id="TIGR00180">
    <property type="entry name" value="parB_part"/>
    <property type="match status" value="1"/>
</dbReference>
<dbReference type="PATRIC" id="fig|1265820.5.peg.3329"/>
<sequence>MAALIENLQREELAPIEEAKAYQSLLDMQEVSQEILAQYVGKSQSAIADKLRLLRLPEAAQQAVLEKQISERHIQTLVPAKPKPKKAKPKRQAISRDVRIAVNAIKQSIMMVKDNGMDLQMEEESDDYYQIPKAKKSDQKADFQRGYLFFIDIRRIPSYNLPNDR</sequence>
<comment type="caution">
    <text evidence="3">The sequence shown here is derived from an EMBL/GenBank/DDBJ whole genome shotgun (WGS) entry which is preliminary data.</text>
</comment>
<dbReference type="PANTHER" id="PTHR33375">
    <property type="entry name" value="CHROMOSOME-PARTITIONING PROTEIN PARB-RELATED"/>
    <property type="match status" value="1"/>
</dbReference>
<dbReference type="Proteomes" id="UP000019254">
    <property type="component" value="Unassembled WGS sequence"/>
</dbReference>
<dbReference type="GO" id="GO:0007059">
    <property type="term" value="P:chromosome segregation"/>
    <property type="evidence" value="ECO:0007669"/>
    <property type="project" value="TreeGrafter"/>
</dbReference>
<evidence type="ECO:0000313" key="4">
    <source>
        <dbReference type="Proteomes" id="UP000019254"/>
    </source>
</evidence>
<dbReference type="GO" id="GO:0045881">
    <property type="term" value="P:positive regulation of sporulation resulting in formation of a cellular spore"/>
    <property type="evidence" value="ECO:0007669"/>
    <property type="project" value="TreeGrafter"/>
</dbReference>
<dbReference type="Gene3D" id="1.10.10.2830">
    <property type="match status" value="1"/>
</dbReference>
<name>W7BZ36_9LIST</name>
<dbReference type="InterPro" id="IPR004437">
    <property type="entry name" value="ParB/RepB/Spo0J"/>
</dbReference>
<evidence type="ECO:0000259" key="2">
    <source>
        <dbReference type="Pfam" id="PF17762"/>
    </source>
</evidence>
<dbReference type="InterPro" id="IPR050336">
    <property type="entry name" value="Chromosome_partition/occlusion"/>
</dbReference>
<evidence type="ECO:0000313" key="3">
    <source>
        <dbReference type="EMBL" id="EUJ25538.1"/>
    </source>
</evidence>
<evidence type="ECO:0000256" key="1">
    <source>
        <dbReference type="ARBA" id="ARBA00006295"/>
    </source>
</evidence>
<reference evidence="3 4" key="1">
    <citation type="journal article" date="2014" name="Int. J. Syst. Evol. Microbiol.">
        <title>Listeria floridensis sp. nov., Listeria aquatica sp. nov., Listeria cornellensis sp. nov., Listeria riparia sp. nov. and Listeria grandensis sp. nov., from agricultural and natural environments.</title>
        <authorList>
            <person name="den Bakker H.C."/>
            <person name="Warchocki S."/>
            <person name="Wright E.M."/>
            <person name="Allred A.F."/>
            <person name="Ahlstrom C."/>
            <person name="Manuel C.S."/>
            <person name="Stasiewicz M.J."/>
            <person name="Burrell A."/>
            <person name="Roof S."/>
            <person name="Strawn L."/>
            <person name="Fortes E.D."/>
            <person name="Nightingale K.K."/>
            <person name="Kephart D."/>
            <person name="Wiedmann M."/>
        </authorList>
    </citation>
    <scope>NUCLEOTIDE SEQUENCE [LARGE SCALE GENOMIC DNA]</scope>
    <source>
        <strain evidence="4">FSL F6-969</strain>
    </source>
</reference>
<comment type="similarity">
    <text evidence="1">Belongs to the ParB family.</text>
</comment>
<dbReference type="STRING" id="1265820.PCORN_16833"/>
<feature type="domain" description="ParB/Spo0J HTH" evidence="2">
    <location>
        <begin position="11"/>
        <end position="98"/>
    </location>
</feature>
<dbReference type="PANTHER" id="PTHR33375:SF8">
    <property type="entry name" value="NUCLEOID OCCLUSION PROTEIN"/>
    <property type="match status" value="1"/>
</dbReference>
<keyword evidence="4" id="KW-1185">Reference proteome</keyword>
<dbReference type="GO" id="GO:0005694">
    <property type="term" value="C:chromosome"/>
    <property type="evidence" value="ECO:0007669"/>
    <property type="project" value="TreeGrafter"/>
</dbReference>
<dbReference type="AlphaFoldDB" id="W7BZ36"/>
<dbReference type="SUPFAM" id="SSF109709">
    <property type="entry name" value="KorB DNA-binding domain-like"/>
    <property type="match status" value="1"/>
</dbReference>